<comment type="catalytic activity">
    <reaction evidence="1 8 9">
        <text>[protein]-peptidylproline (omega=180) = [protein]-peptidylproline (omega=0)</text>
        <dbReference type="Rhea" id="RHEA:16237"/>
        <dbReference type="Rhea" id="RHEA-COMP:10747"/>
        <dbReference type="Rhea" id="RHEA-COMP:10748"/>
        <dbReference type="ChEBI" id="CHEBI:83833"/>
        <dbReference type="ChEBI" id="CHEBI:83834"/>
        <dbReference type="EC" id="5.2.1.8"/>
    </reaction>
</comment>
<dbReference type="GeneID" id="56079803"/>
<evidence type="ECO:0000313" key="11">
    <source>
        <dbReference type="EMBL" id="QLH79077.1"/>
    </source>
</evidence>
<evidence type="ECO:0000256" key="2">
    <source>
        <dbReference type="ARBA" id="ARBA00004496"/>
    </source>
</evidence>
<dbReference type="SUPFAM" id="SSF54534">
    <property type="entry name" value="FKBP-like"/>
    <property type="match status" value="1"/>
</dbReference>
<evidence type="ECO:0000256" key="3">
    <source>
        <dbReference type="ARBA" id="ARBA00006577"/>
    </source>
</evidence>
<dbReference type="RefSeq" id="WP_179908951.1">
    <property type="nucleotide sequence ID" value="NZ_CP058910.1"/>
</dbReference>
<dbReference type="Gene3D" id="3.10.50.40">
    <property type="match status" value="1"/>
</dbReference>
<keyword evidence="6" id="KW-0143">Chaperone</keyword>
<evidence type="ECO:0000259" key="10">
    <source>
        <dbReference type="PROSITE" id="PS50059"/>
    </source>
</evidence>
<proteinExistence type="inferred from homology"/>
<organism evidence="11 12">
    <name type="scientific">Halosimplex rubrum</name>
    <dbReference type="NCBI Taxonomy" id="869889"/>
    <lineage>
        <taxon>Archaea</taxon>
        <taxon>Methanobacteriati</taxon>
        <taxon>Methanobacteriota</taxon>
        <taxon>Stenosarchaea group</taxon>
        <taxon>Halobacteria</taxon>
        <taxon>Halobacteriales</taxon>
        <taxon>Haloarculaceae</taxon>
        <taxon>Halosimplex</taxon>
    </lineage>
</organism>
<evidence type="ECO:0000256" key="5">
    <source>
        <dbReference type="ARBA" id="ARBA00023110"/>
    </source>
</evidence>
<keyword evidence="7 8" id="KW-0413">Isomerase</keyword>
<evidence type="ECO:0000256" key="8">
    <source>
        <dbReference type="PROSITE-ProRule" id="PRU00277"/>
    </source>
</evidence>
<evidence type="ECO:0000256" key="7">
    <source>
        <dbReference type="ARBA" id="ARBA00023235"/>
    </source>
</evidence>
<evidence type="ECO:0000256" key="4">
    <source>
        <dbReference type="ARBA" id="ARBA00022490"/>
    </source>
</evidence>
<dbReference type="Proteomes" id="UP000509667">
    <property type="component" value="Chromosome"/>
</dbReference>
<dbReference type="GO" id="GO:0005737">
    <property type="term" value="C:cytoplasm"/>
    <property type="evidence" value="ECO:0007669"/>
    <property type="project" value="UniProtKB-SubCell"/>
</dbReference>
<comment type="similarity">
    <text evidence="3 9">Belongs to the FKBP-type PPIase family.</text>
</comment>
<dbReference type="EMBL" id="CP058910">
    <property type="protein sequence ID" value="QLH79077.1"/>
    <property type="molecule type" value="Genomic_DNA"/>
</dbReference>
<protein>
    <recommendedName>
        <fullName evidence="9">Peptidyl-prolyl cis-trans isomerase</fullName>
        <ecNumber evidence="9">5.2.1.8</ecNumber>
    </recommendedName>
</protein>
<dbReference type="Pfam" id="PF00254">
    <property type="entry name" value="FKBP_C"/>
    <property type="match status" value="1"/>
</dbReference>
<dbReference type="AlphaFoldDB" id="A0A7D5P2G9"/>
<name>A0A7D5P2G9_9EURY</name>
<keyword evidence="12" id="KW-1185">Reference proteome</keyword>
<evidence type="ECO:0000256" key="9">
    <source>
        <dbReference type="RuleBase" id="RU003915"/>
    </source>
</evidence>
<dbReference type="EC" id="5.2.1.8" evidence="9"/>
<accession>A0A7D5P2G9</accession>
<comment type="subcellular location">
    <subcellularLocation>
        <location evidence="2">Cytoplasm</location>
    </subcellularLocation>
</comment>
<evidence type="ECO:0000313" key="12">
    <source>
        <dbReference type="Proteomes" id="UP000509667"/>
    </source>
</evidence>
<evidence type="ECO:0000256" key="6">
    <source>
        <dbReference type="ARBA" id="ARBA00023186"/>
    </source>
</evidence>
<dbReference type="PANTHER" id="PTHR47861:SF3">
    <property type="entry name" value="FKBP-TYPE PEPTIDYL-PROLYL CIS-TRANS ISOMERASE SLYD"/>
    <property type="match status" value="1"/>
</dbReference>
<keyword evidence="4" id="KW-0963">Cytoplasm</keyword>
<evidence type="ECO:0000256" key="1">
    <source>
        <dbReference type="ARBA" id="ARBA00000971"/>
    </source>
</evidence>
<dbReference type="InterPro" id="IPR001179">
    <property type="entry name" value="PPIase_FKBP_dom"/>
</dbReference>
<dbReference type="GO" id="GO:0003755">
    <property type="term" value="F:peptidyl-prolyl cis-trans isomerase activity"/>
    <property type="evidence" value="ECO:0007669"/>
    <property type="project" value="UniProtKB-UniRule"/>
</dbReference>
<keyword evidence="5 8" id="KW-0697">Rotamase</keyword>
<dbReference type="OrthoDB" id="8615at2157"/>
<dbReference type="GO" id="GO:0042026">
    <property type="term" value="P:protein refolding"/>
    <property type="evidence" value="ECO:0007669"/>
    <property type="project" value="UniProtKB-ARBA"/>
</dbReference>
<dbReference type="InterPro" id="IPR046357">
    <property type="entry name" value="PPIase_dom_sf"/>
</dbReference>
<reference evidence="11 12" key="1">
    <citation type="submission" date="2020-07" db="EMBL/GenBank/DDBJ databases">
        <title>Halosimplex pelagicum sp. nov. and Halosimplex rubrum sp. nov., isolated from salted brown alga Laminaria, and emended description of the genus Halosimplex.</title>
        <authorList>
            <person name="Cui H."/>
        </authorList>
    </citation>
    <scope>NUCLEOTIDE SEQUENCE [LARGE SCALE GENOMIC DNA]</scope>
    <source>
        <strain evidence="11 12">R27</strain>
    </source>
</reference>
<dbReference type="PROSITE" id="PS50059">
    <property type="entry name" value="FKBP_PPIASE"/>
    <property type="match status" value="1"/>
</dbReference>
<dbReference type="KEGG" id="hrr:HZS55_18030"/>
<gene>
    <name evidence="11" type="ORF">HZS55_18030</name>
</gene>
<dbReference type="PANTHER" id="PTHR47861">
    <property type="entry name" value="FKBP-TYPE PEPTIDYL-PROLYL CIS-TRANS ISOMERASE SLYD"/>
    <property type="match status" value="1"/>
</dbReference>
<feature type="domain" description="PPIase FKBP-type" evidence="10">
    <location>
        <begin position="6"/>
        <end position="87"/>
    </location>
</feature>
<sequence>MAISQGDTVTIEYTGRLDDGSVFDTSLESVAEAEGLAADQPDRDYQPLTVEIGSGRIIEGLEDGLVGMEAGEEDTVEIEPEQAYGERTDDRVVEYEADEFAEMLGGREVEEGLEIQTEEGLPGEVVDADDETVTVDFNHELAGEALTFEVEVVAVE</sequence>